<keyword evidence="1 2" id="KW-0808">Transferase</keyword>
<evidence type="ECO:0000256" key="1">
    <source>
        <dbReference type="ARBA" id="ARBA00022679"/>
    </source>
</evidence>
<dbReference type="InterPro" id="IPR050483">
    <property type="entry name" value="CoA-transferase_III_domain"/>
</dbReference>
<dbReference type="Pfam" id="PF02515">
    <property type="entry name" value="CoA_transf_3"/>
    <property type="match status" value="1"/>
</dbReference>
<dbReference type="PANTHER" id="PTHR48207">
    <property type="entry name" value="SUCCINATE--HYDROXYMETHYLGLUTARATE COA-TRANSFERASE"/>
    <property type="match status" value="1"/>
</dbReference>
<dbReference type="Proteomes" id="UP000297737">
    <property type="component" value="Unassembled WGS sequence"/>
</dbReference>
<dbReference type="InterPro" id="IPR023606">
    <property type="entry name" value="CoA-Trfase_III_dom_1_sf"/>
</dbReference>
<proteinExistence type="predicted"/>
<accession>A0A4Y9ELE8</accession>
<dbReference type="InterPro" id="IPR044855">
    <property type="entry name" value="CoA-Trfase_III_dom3_sf"/>
</dbReference>
<dbReference type="SUPFAM" id="SSF89796">
    <property type="entry name" value="CoA-transferase family III (CaiB/BaiF)"/>
    <property type="match status" value="1"/>
</dbReference>
<dbReference type="PANTHER" id="PTHR48207:SF3">
    <property type="entry name" value="SUCCINATE--HYDROXYMETHYLGLUTARATE COA-TRANSFERASE"/>
    <property type="match status" value="1"/>
</dbReference>
<dbReference type="Gene3D" id="3.40.50.10540">
    <property type="entry name" value="Crotonobetainyl-coa:carnitine coa-transferase, domain 1"/>
    <property type="match status" value="1"/>
</dbReference>
<sequence length="386" mass="40255">MTKPGPLSDLTIIDLSRVLAGPYATMVLSDLGARVIKVERPDGGDDSRHIGPFKAEGVPESAYFASINRGKQSIALNLKDAGDRAIFEALLARADVLVENYRPGVMASLGFGWEALHARYPKLIYAAASGFGHTGPDSQKAAYDMVVQAMGGIMSVTGWPGGPPTRVGTSVGDITAGLFTVIGILSALHERGKTGVGAFVDVAMLDCQIAILENAVARYAVTGVSPGPLGARHPSITPFAAYACQGGHIVIAAGNDGLWQAMLDALDLGMFKDDPRFASNSARSDHADAVAHVIESRLADAPPSHWLPLLDAAGVPCGPLHNIQQALDYPQTRARNMAIHAAYPDGTPLLAAGNPVKISGHGDPVTRPGAPSLDADRAAILKELGL</sequence>
<name>A0A4Y9ELE8_9SPHN</name>
<evidence type="ECO:0000313" key="3">
    <source>
        <dbReference type="Proteomes" id="UP000297737"/>
    </source>
</evidence>
<dbReference type="OrthoDB" id="5720311at2"/>
<comment type="caution">
    <text evidence="2">The sequence shown here is derived from an EMBL/GenBank/DDBJ whole genome shotgun (WGS) entry which is preliminary data.</text>
</comment>
<dbReference type="EMBL" id="SIHO01000002">
    <property type="protein sequence ID" value="TFU02822.1"/>
    <property type="molecule type" value="Genomic_DNA"/>
</dbReference>
<reference evidence="2 3" key="1">
    <citation type="submission" date="2019-02" db="EMBL/GenBank/DDBJ databases">
        <title>Polymorphobacter sp. isolated from the lake at the Tibet of China.</title>
        <authorList>
            <person name="Li A."/>
        </authorList>
    </citation>
    <scope>NUCLEOTIDE SEQUENCE [LARGE SCALE GENOMIC DNA]</scope>
    <source>
        <strain evidence="2 3">DJ1R-1</strain>
    </source>
</reference>
<dbReference type="AlphaFoldDB" id="A0A4Y9ELE8"/>
<dbReference type="InterPro" id="IPR003673">
    <property type="entry name" value="CoA-Trfase_fam_III"/>
</dbReference>
<evidence type="ECO:0000313" key="2">
    <source>
        <dbReference type="EMBL" id="TFU02822.1"/>
    </source>
</evidence>
<organism evidence="2 3">
    <name type="scientific">Glacieibacterium arshaanense</name>
    <dbReference type="NCBI Taxonomy" id="2511025"/>
    <lineage>
        <taxon>Bacteria</taxon>
        <taxon>Pseudomonadati</taxon>
        <taxon>Pseudomonadota</taxon>
        <taxon>Alphaproteobacteria</taxon>
        <taxon>Sphingomonadales</taxon>
        <taxon>Sphingosinicellaceae</taxon>
        <taxon>Glacieibacterium</taxon>
    </lineage>
</organism>
<dbReference type="Gene3D" id="3.30.1540.10">
    <property type="entry name" value="formyl-coa transferase, domain 3"/>
    <property type="match status" value="1"/>
</dbReference>
<keyword evidence="3" id="KW-1185">Reference proteome</keyword>
<dbReference type="RefSeq" id="WP_135245416.1">
    <property type="nucleotide sequence ID" value="NZ_SIHO01000002.1"/>
</dbReference>
<dbReference type="GO" id="GO:0008410">
    <property type="term" value="F:CoA-transferase activity"/>
    <property type="evidence" value="ECO:0007669"/>
    <property type="project" value="TreeGrafter"/>
</dbReference>
<protein>
    <submittedName>
        <fullName evidence="2">CoA transferase</fullName>
    </submittedName>
</protein>
<gene>
    <name evidence="2" type="ORF">EUV02_06260</name>
</gene>